<dbReference type="RefSeq" id="WP_123848153.1">
    <property type="nucleotide sequence ID" value="NZ_RPDH01000002.1"/>
</dbReference>
<protein>
    <recommendedName>
        <fullName evidence="3">N-acetyltransferase</fullName>
    </recommendedName>
</protein>
<keyword evidence="2" id="KW-1185">Reference proteome</keyword>
<proteinExistence type="predicted"/>
<dbReference type="Proteomes" id="UP000278351">
    <property type="component" value="Unassembled WGS sequence"/>
</dbReference>
<accession>A0A3N4PYK8</accession>
<dbReference type="EMBL" id="RPDH01000002">
    <property type="protein sequence ID" value="RPE09157.1"/>
    <property type="molecule type" value="Genomic_DNA"/>
</dbReference>
<comment type="caution">
    <text evidence="1">The sequence shown here is derived from an EMBL/GenBank/DDBJ whole genome shotgun (WGS) entry which is preliminary data.</text>
</comment>
<gene>
    <name evidence="1" type="ORF">EGT74_19295</name>
</gene>
<dbReference type="AlphaFoldDB" id="A0A3N4PYK8"/>
<evidence type="ECO:0008006" key="3">
    <source>
        <dbReference type="Google" id="ProtNLM"/>
    </source>
</evidence>
<organism evidence="1 2">
    <name type="scientific">Chitinophaga lutea</name>
    <dbReference type="NCBI Taxonomy" id="2488634"/>
    <lineage>
        <taxon>Bacteria</taxon>
        <taxon>Pseudomonadati</taxon>
        <taxon>Bacteroidota</taxon>
        <taxon>Chitinophagia</taxon>
        <taxon>Chitinophagales</taxon>
        <taxon>Chitinophagaceae</taxon>
        <taxon>Chitinophaga</taxon>
    </lineage>
</organism>
<name>A0A3N4PYK8_9BACT</name>
<reference evidence="1 2" key="1">
    <citation type="submission" date="2018-11" db="EMBL/GenBank/DDBJ databases">
        <title>Chitinophaga lutea sp.nov., isolate from arsenic contaminated soil.</title>
        <authorList>
            <person name="Zong Y."/>
        </authorList>
    </citation>
    <scope>NUCLEOTIDE SEQUENCE [LARGE SCALE GENOMIC DNA]</scope>
    <source>
        <strain evidence="1 2">ZY74</strain>
    </source>
</reference>
<evidence type="ECO:0000313" key="1">
    <source>
        <dbReference type="EMBL" id="RPE09157.1"/>
    </source>
</evidence>
<evidence type="ECO:0000313" key="2">
    <source>
        <dbReference type="Proteomes" id="UP000278351"/>
    </source>
</evidence>
<sequence length="167" mass="19094">MTVENPLTGEKLEVIIEPAAKEDFKVISKDKIRFSAFDWNKYKEKEVYKLRLKTDQTIQGLMCLRDFPPEMGVNALEIELLEVSAENRQAGKKLSGVAGCMIAFACRESFKRGYQGWVFLIPKTYLIEHYSSAYGFIHFPLITPDRPEGIMELDTIGAHLLIKKYLA</sequence>
<dbReference type="OrthoDB" id="956078at2"/>